<dbReference type="AlphaFoldDB" id="A0A1E5GS43"/>
<dbReference type="SUPFAM" id="SSF49373">
    <property type="entry name" value="Invasin/intimin cell-adhesion fragments"/>
    <property type="match status" value="3"/>
</dbReference>
<keyword evidence="3" id="KW-0732">Signal</keyword>
<feature type="active site" description="Charge relay system" evidence="6">
    <location>
        <position position="80"/>
    </location>
</feature>
<dbReference type="InterPro" id="IPR003343">
    <property type="entry name" value="Big_2"/>
</dbReference>
<dbReference type="GO" id="GO:0004252">
    <property type="term" value="F:serine-type endopeptidase activity"/>
    <property type="evidence" value="ECO:0007669"/>
    <property type="project" value="InterPro"/>
</dbReference>
<gene>
    <name evidence="10" type="ORF">BCR23_08690</name>
</gene>
<evidence type="ECO:0000256" key="5">
    <source>
        <dbReference type="ARBA" id="ARBA00022825"/>
    </source>
</evidence>
<dbReference type="SMART" id="SM00635">
    <property type="entry name" value="BID_2"/>
    <property type="match status" value="3"/>
</dbReference>
<dbReference type="InterPro" id="IPR001254">
    <property type="entry name" value="Trypsin_dom"/>
</dbReference>
<dbReference type="InterPro" id="IPR008353">
    <property type="entry name" value="Peptidase_S1B_tx"/>
</dbReference>
<dbReference type="RefSeq" id="WP_069635417.1">
    <property type="nucleotide sequence ID" value="NZ_JXKZ01000006.1"/>
</dbReference>
<comment type="caution">
    <text evidence="10">The sequence shown here is derived from an EMBL/GenBank/DDBJ whole genome shotgun (WGS) entry which is preliminary data.</text>
</comment>
<keyword evidence="5 7" id="KW-0720">Serine protease</keyword>
<keyword evidence="4 7" id="KW-0378">Hydrolase</keyword>
<evidence type="ECO:0000313" key="11">
    <source>
        <dbReference type="Proteomes" id="UP000094764"/>
    </source>
</evidence>
<accession>A0A1E5GS43</accession>
<feature type="domain" description="BIG2" evidence="9">
    <location>
        <begin position="250"/>
        <end position="327"/>
    </location>
</feature>
<dbReference type="SUPFAM" id="SSF50494">
    <property type="entry name" value="Trypsin-like serine proteases"/>
    <property type="match status" value="1"/>
</dbReference>
<evidence type="ECO:0000256" key="7">
    <source>
        <dbReference type="RuleBase" id="RU004296"/>
    </source>
</evidence>
<evidence type="ECO:0000259" key="9">
    <source>
        <dbReference type="SMART" id="SM00635"/>
    </source>
</evidence>
<evidence type="ECO:0000256" key="4">
    <source>
        <dbReference type="ARBA" id="ARBA00022801"/>
    </source>
</evidence>
<dbReference type="InterPro" id="IPR009003">
    <property type="entry name" value="Peptidase_S1_PA"/>
</dbReference>
<dbReference type="Pfam" id="PF02368">
    <property type="entry name" value="Big_2"/>
    <property type="match status" value="3"/>
</dbReference>
<dbReference type="Gene3D" id="2.60.40.1080">
    <property type="match status" value="3"/>
</dbReference>
<dbReference type="STRING" id="903983.BCR23_08690"/>
<dbReference type="PATRIC" id="fig|903983.4.peg.2519"/>
<reference evidence="11" key="1">
    <citation type="submission" date="2016-09" db="EMBL/GenBank/DDBJ databases">
        <authorList>
            <person name="Gulvik C.A."/>
        </authorList>
    </citation>
    <scope>NUCLEOTIDE SEQUENCE [LARGE SCALE GENOMIC DNA]</scope>
    <source>
        <strain evidence="11">LMG 26306</strain>
    </source>
</reference>
<dbReference type="Pfam" id="PF00089">
    <property type="entry name" value="Trypsin"/>
    <property type="match status" value="1"/>
</dbReference>
<proteinExistence type="inferred from homology"/>
<dbReference type="SMART" id="SM00020">
    <property type="entry name" value="Tryp_SPc"/>
    <property type="match status" value="1"/>
</dbReference>
<comment type="similarity">
    <text evidence="1 7">Belongs to the peptidase S1B family.</text>
</comment>
<dbReference type="Gene3D" id="2.40.10.10">
    <property type="entry name" value="Trypsin-like serine proteases"/>
    <property type="match status" value="2"/>
</dbReference>
<evidence type="ECO:0000256" key="1">
    <source>
        <dbReference type="ARBA" id="ARBA00008764"/>
    </source>
</evidence>
<dbReference type="EC" id="3.4.21.-" evidence="7"/>
<dbReference type="PRINTS" id="PR01774">
    <property type="entry name" value="EXFOLTOXIN"/>
</dbReference>
<dbReference type="InterPro" id="IPR008256">
    <property type="entry name" value="Peptidase_S1B"/>
</dbReference>
<evidence type="ECO:0000256" key="3">
    <source>
        <dbReference type="ARBA" id="ARBA00022729"/>
    </source>
</evidence>
<dbReference type="InterPro" id="IPR043504">
    <property type="entry name" value="Peptidase_S1_PA_chymotrypsin"/>
</dbReference>
<dbReference type="PANTHER" id="PTHR15462">
    <property type="entry name" value="SERINE PROTEASE"/>
    <property type="match status" value="1"/>
</dbReference>
<evidence type="ECO:0000256" key="2">
    <source>
        <dbReference type="ARBA" id="ARBA00022670"/>
    </source>
</evidence>
<keyword evidence="11" id="KW-1185">Reference proteome</keyword>
<dbReference type="PANTHER" id="PTHR15462:SF8">
    <property type="entry name" value="SERINE PROTEASE"/>
    <property type="match status" value="1"/>
</dbReference>
<name>A0A1E5GS43_9ENTE</name>
<evidence type="ECO:0000256" key="6">
    <source>
        <dbReference type="PIRSR" id="PIRSR608256-1"/>
    </source>
</evidence>
<feature type="active site" description="Charge relay system" evidence="6">
    <location>
        <position position="205"/>
    </location>
</feature>
<dbReference type="InterPro" id="IPR008964">
    <property type="entry name" value="Invasin/intimin_cell_adhesion"/>
</dbReference>
<dbReference type="PRINTS" id="PR00839">
    <property type="entry name" value="V8PROTEASE"/>
</dbReference>
<feature type="active site" description="Charge relay system" evidence="6">
    <location>
        <position position="130"/>
    </location>
</feature>
<dbReference type="InterPro" id="IPR050966">
    <property type="entry name" value="Glutamyl_endopeptidase"/>
</dbReference>
<dbReference type="EMBL" id="MIKB01000015">
    <property type="protein sequence ID" value="OEG15533.1"/>
    <property type="molecule type" value="Genomic_DNA"/>
</dbReference>
<dbReference type="GO" id="GO:0006508">
    <property type="term" value="P:proteolysis"/>
    <property type="evidence" value="ECO:0007669"/>
    <property type="project" value="UniProtKB-KW"/>
</dbReference>
<sequence>MKKFKLGLIGIFLLGVSFVYLTPESQAVGIENRTIIGSDDRLQITDTTKAPYQSSVFIATDGGLGSGAVIGKNSVLTAAHVVNKFRNNPDKDSIYVIPGRNGATLPYGKFKIKEVFIPQSYIDQPNPDSDIAVITLEQNNGKSIGDLVAPMPFVLTDKVNKGDAVTTSGYPGDKTWGTLWAAFGHVVGETKTRINFDMDVMGGQSGSPIYNNQQQIIGVVAYASTFYNFGTKLNTEFFDFVSKHSGNLVEPTDILVDRQKVTLNIGDSTDVKATVLPANTTNKQLHWDTTADQIATVDQNGTITGTGLGVTIIDVTSDNGKITEYIEVTVKNEVSPKEIVLEQEQVELNIGDSIDIKATVLPENTTNKQLHWDTTDEGIATVDANGRITAVQSGSTSIRVTTDDGTIKKQIIVTVNEVAPEEIVVEKENIELTAGESFTLNASVLPENTTDKELFWISLDESIADVDDYGTITGLKPGTTEILILSVTNFGEIEKYVTVTVKEKLQPVALTFPSKTGLYFPKQTITETGEINTTADKMTNILFHLRKPNASYDLKIGELDFNGGTGVYNVQSLPLDNLITQSYYAVSIGKKLDNSKIIIMYVDKKVPTTVKDYFIVGKK</sequence>
<feature type="domain" description="BIG2" evidence="9">
    <location>
        <begin position="335"/>
        <end position="412"/>
    </location>
</feature>
<keyword evidence="2 7" id="KW-0645">Protease</keyword>
<feature type="domain" description="Peptidase S1" evidence="8">
    <location>
        <begin position="34"/>
        <end position="241"/>
    </location>
</feature>
<evidence type="ECO:0000313" key="10">
    <source>
        <dbReference type="EMBL" id="OEG15533.1"/>
    </source>
</evidence>
<dbReference type="OrthoDB" id="191045at2"/>
<feature type="domain" description="BIG2" evidence="9">
    <location>
        <begin position="419"/>
        <end position="511"/>
    </location>
</feature>
<evidence type="ECO:0000259" key="8">
    <source>
        <dbReference type="SMART" id="SM00020"/>
    </source>
</evidence>
<protein>
    <recommendedName>
        <fullName evidence="7">Serine protease</fullName>
        <ecNumber evidence="7">3.4.21.-</ecNumber>
    </recommendedName>
</protein>
<dbReference type="Proteomes" id="UP000094764">
    <property type="component" value="Unassembled WGS sequence"/>
</dbReference>
<organism evidence="10 11">
    <name type="scientific">Enterococcus quebecensis</name>
    <dbReference type="NCBI Taxonomy" id="903983"/>
    <lineage>
        <taxon>Bacteria</taxon>
        <taxon>Bacillati</taxon>
        <taxon>Bacillota</taxon>
        <taxon>Bacilli</taxon>
        <taxon>Lactobacillales</taxon>
        <taxon>Enterococcaceae</taxon>
        <taxon>Enterococcus</taxon>
    </lineage>
</organism>